<dbReference type="Proteomes" id="UP001279410">
    <property type="component" value="Unassembled WGS sequence"/>
</dbReference>
<protein>
    <submittedName>
        <fullName evidence="1">Ras-related protein Rab-3C</fullName>
    </submittedName>
</protein>
<evidence type="ECO:0000313" key="2">
    <source>
        <dbReference type="Proteomes" id="UP001279410"/>
    </source>
</evidence>
<dbReference type="AlphaFoldDB" id="A0AAD3RL24"/>
<gene>
    <name evidence="1" type="ORF">AKAME5_002327900</name>
</gene>
<evidence type="ECO:0000313" key="1">
    <source>
        <dbReference type="EMBL" id="GLD71955.1"/>
    </source>
</evidence>
<dbReference type="EMBL" id="BRZM01000812">
    <property type="protein sequence ID" value="GLD71955.1"/>
    <property type="molecule type" value="Genomic_DNA"/>
</dbReference>
<organism evidence="1 2">
    <name type="scientific">Lates japonicus</name>
    <name type="common">Japanese lates</name>
    <dbReference type="NCBI Taxonomy" id="270547"/>
    <lineage>
        <taxon>Eukaryota</taxon>
        <taxon>Metazoa</taxon>
        <taxon>Chordata</taxon>
        <taxon>Craniata</taxon>
        <taxon>Vertebrata</taxon>
        <taxon>Euteleostomi</taxon>
        <taxon>Actinopterygii</taxon>
        <taxon>Neopterygii</taxon>
        <taxon>Teleostei</taxon>
        <taxon>Neoteleostei</taxon>
        <taxon>Acanthomorphata</taxon>
        <taxon>Carangaria</taxon>
        <taxon>Carangaria incertae sedis</taxon>
        <taxon>Centropomidae</taxon>
        <taxon>Lates</taxon>
    </lineage>
</organism>
<proteinExistence type="predicted"/>
<name>A0AAD3RL24_LATJO</name>
<reference evidence="1" key="1">
    <citation type="submission" date="2022-08" db="EMBL/GenBank/DDBJ databases">
        <title>Genome sequencing of akame (Lates japonicus).</title>
        <authorList>
            <person name="Hashiguchi Y."/>
            <person name="Takahashi H."/>
        </authorList>
    </citation>
    <scope>NUCLEOTIDE SEQUENCE</scope>
    <source>
        <strain evidence="1">Kochi</strain>
    </source>
</reference>
<keyword evidence="2" id="KW-1185">Reference proteome</keyword>
<sequence length="66" mass="7530">MDRSHRTITTANAGKAKAILMYDITNESPSMLCRLVDPDQDASWDNAQVLLVGNKVTWRMNEWCFV</sequence>
<accession>A0AAD3RL24</accession>
<comment type="caution">
    <text evidence="1">The sequence shown here is derived from an EMBL/GenBank/DDBJ whole genome shotgun (WGS) entry which is preliminary data.</text>
</comment>